<comment type="similarity">
    <text evidence="2">Belongs to the FAD-binding oxidoreductase/transferase type 4 family.</text>
</comment>
<keyword evidence="8" id="KW-0408">Iron</keyword>
<keyword evidence="9" id="KW-0411">Iron-sulfur</keyword>
<evidence type="ECO:0000256" key="8">
    <source>
        <dbReference type="ARBA" id="ARBA00023004"/>
    </source>
</evidence>
<evidence type="ECO:0000256" key="10">
    <source>
        <dbReference type="ARBA" id="ARBA00038897"/>
    </source>
</evidence>
<dbReference type="PROSITE" id="PS00198">
    <property type="entry name" value="4FE4S_FER_1"/>
    <property type="match status" value="2"/>
</dbReference>
<dbReference type="SUPFAM" id="SSF56176">
    <property type="entry name" value="FAD-binding/transporter-associated domain-like"/>
    <property type="match status" value="1"/>
</dbReference>
<dbReference type="EC" id="1.1.2.4" evidence="10"/>
<dbReference type="InterPro" id="IPR006094">
    <property type="entry name" value="Oxid_FAD_bind_N"/>
</dbReference>
<dbReference type="InterPro" id="IPR016171">
    <property type="entry name" value="Vanillyl_alc_oxidase_C-sub2"/>
</dbReference>
<dbReference type="InterPro" id="IPR016164">
    <property type="entry name" value="FAD-linked_Oxase-like_C"/>
</dbReference>
<keyword evidence="7" id="KW-0560">Oxidoreductase</keyword>
<dbReference type="InterPro" id="IPR036318">
    <property type="entry name" value="FAD-bd_PCMH-like_sf"/>
</dbReference>
<dbReference type="GO" id="GO:1903457">
    <property type="term" value="P:lactate catabolic process"/>
    <property type="evidence" value="ECO:0007669"/>
    <property type="project" value="TreeGrafter"/>
</dbReference>
<dbReference type="GO" id="GO:0071949">
    <property type="term" value="F:FAD binding"/>
    <property type="evidence" value="ECO:0007669"/>
    <property type="project" value="InterPro"/>
</dbReference>
<dbReference type="GO" id="GO:0008720">
    <property type="term" value="F:D-lactate dehydrogenase (NAD+) activity"/>
    <property type="evidence" value="ECO:0007669"/>
    <property type="project" value="TreeGrafter"/>
</dbReference>
<dbReference type="Gene3D" id="3.30.70.2740">
    <property type="match status" value="1"/>
</dbReference>
<dbReference type="SUPFAM" id="SSF55103">
    <property type="entry name" value="FAD-linked oxidases, C-terminal domain"/>
    <property type="match status" value="1"/>
</dbReference>
<dbReference type="Proteomes" id="UP000250086">
    <property type="component" value="Unassembled WGS sequence"/>
</dbReference>
<keyword evidence="6" id="KW-0809">Transit peptide</keyword>
<dbReference type="GO" id="GO:0051536">
    <property type="term" value="F:iron-sulfur cluster binding"/>
    <property type="evidence" value="ECO:0007669"/>
    <property type="project" value="UniProtKB-KW"/>
</dbReference>
<sequence>MTTHNDNYKGFIQKASTIFENRIYTDYLRRFAYGTDASCYRYIPKAVIIANDEEDIKKILSLSHEFNVALTFRAAGTSLSGQASSESILVIASHRWQDIELADDKSSIFLQCGVIGSMANAVLKPYGKKIGPDPATINHAMIGGIFNNNSSGMCCGVKQNSYNTIKSVRVILSDGSVLDTSDRACESENLATFIKNHEPLVTRLLNLREAIFQDRELVALIKRKYAIKNTTGYAINSLIDFADIKDILNHIFIGSEGTLAFTSKVEYECVDDHPCKACALIFYKDILQASYAVASLSANQSIVASAEIMDYQCLLSASSVQGAPASLAYLQEGQCALLVQLEDIDEAALDLKISYINQILADFESVNEIVFSKDSQEIEDNWKIRKSILPLCASLRPSGSTVITEDICFDIDNFTAGINDIIKLFEIYNFKGSVFGHALAGNVHFIITPNLNDENEAHRFGAFMEAMVNMVSERGGSSKAEHGTGRMVAPFVEKEWGAKAYAVNKEIKAIFDPKNLINPDVIISDDPKIHVKNFKQSCTVDDFIDACMECGFCEKACPSREFTLTPRQRITVRREIIRLESMNFRTKEQDLELSELKKGYKFYALDTCATCSMCSTLCPLEIDTAKIAKKLLPAYKGPFKKYIASKSADNFATTLSMARLSINTAKAASFVVGGKRFGSITRGLNAKLSIPFVPESMPSAHNPVLKSKDNGGDLKVIYFSSCINRVIKARAANGNEQEKTLQMAFESVCKKAKVDVIYPTDLKHLCCGKAYKDYPKAAEKKKHELFVKLQSMLLEDENTCVICDHSACSYDLINEFKGHMGADRVFDMPVFVEKYLLPRLDIVKSSENVAIYPVCSTYKGKWSESLFNIARACTDGQVLKHEGTMCCGFAGDKGFSCPDLNTSALKNLSAYYKKSCAADSSLKRGFSSASTCEIGLNDKTTLVWSHIISLVDECSH</sequence>
<comment type="cofactor">
    <cofactor evidence="1">
        <name>FAD</name>
        <dbReference type="ChEBI" id="CHEBI:57692"/>
    </cofactor>
</comment>
<dbReference type="Pfam" id="PF13183">
    <property type="entry name" value="Fer4_8"/>
    <property type="match status" value="1"/>
</dbReference>
<evidence type="ECO:0000313" key="14">
    <source>
        <dbReference type="Proteomes" id="UP000250086"/>
    </source>
</evidence>
<proteinExistence type="inferred from homology"/>
<evidence type="ECO:0000259" key="12">
    <source>
        <dbReference type="PROSITE" id="PS51387"/>
    </source>
</evidence>
<evidence type="ECO:0000256" key="1">
    <source>
        <dbReference type="ARBA" id="ARBA00001974"/>
    </source>
</evidence>
<dbReference type="GO" id="GO:0004458">
    <property type="term" value="F:D-lactate dehydrogenase (cytochrome) activity"/>
    <property type="evidence" value="ECO:0007669"/>
    <property type="project" value="UniProtKB-EC"/>
</dbReference>
<keyword evidence="14" id="KW-1185">Reference proteome</keyword>
<dbReference type="PANTHER" id="PTHR11748:SF111">
    <property type="entry name" value="D-LACTATE DEHYDROGENASE, MITOCHONDRIAL-RELATED"/>
    <property type="match status" value="1"/>
</dbReference>
<evidence type="ECO:0000256" key="5">
    <source>
        <dbReference type="ARBA" id="ARBA00022827"/>
    </source>
</evidence>
<evidence type="ECO:0000259" key="11">
    <source>
        <dbReference type="PROSITE" id="PS51379"/>
    </source>
</evidence>
<organism evidence="13 14">
    <name type="scientific">Anaerobiospirillum thomasii</name>
    <dbReference type="NCBI Taxonomy" id="179995"/>
    <lineage>
        <taxon>Bacteria</taxon>
        <taxon>Pseudomonadati</taxon>
        <taxon>Pseudomonadota</taxon>
        <taxon>Gammaproteobacteria</taxon>
        <taxon>Aeromonadales</taxon>
        <taxon>Succinivibrionaceae</taxon>
        <taxon>Anaerobiospirillum</taxon>
    </lineage>
</organism>
<dbReference type="Pfam" id="PF02913">
    <property type="entry name" value="FAD-oxidase_C"/>
    <property type="match status" value="1"/>
</dbReference>
<evidence type="ECO:0000256" key="3">
    <source>
        <dbReference type="ARBA" id="ARBA00022630"/>
    </source>
</evidence>
<dbReference type="InterPro" id="IPR016169">
    <property type="entry name" value="FAD-bd_PCMH_sub2"/>
</dbReference>
<evidence type="ECO:0000256" key="7">
    <source>
        <dbReference type="ARBA" id="ARBA00023002"/>
    </source>
</evidence>
<evidence type="ECO:0000256" key="4">
    <source>
        <dbReference type="ARBA" id="ARBA00022723"/>
    </source>
</evidence>
<evidence type="ECO:0000256" key="6">
    <source>
        <dbReference type="ARBA" id="ARBA00022946"/>
    </source>
</evidence>
<dbReference type="PROSITE" id="PS51379">
    <property type="entry name" value="4FE4S_FER_2"/>
    <property type="match status" value="1"/>
</dbReference>
<dbReference type="InterPro" id="IPR009051">
    <property type="entry name" value="Helical_ferredxn"/>
</dbReference>
<evidence type="ECO:0000313" key="13">
    <source>
        <dbReference type="EMBL" id="SPT68811.1"/>
    </source>
</evidence>
<feature type="domain" description="4Fe-4S ferredoxin-type" evidence="11">
    <location>
        <begin position="536"/>
        <end position="567"/>
    </location>
</feature>
<dbReference type="Gene3D" id="3.30.465.10">
    <property type="match status" value="1"/>
</dbReference>
<dbReference type="EMBL" id="UAPV01000001">
    <property type="protein sequence ID" value="SPT68811.1"/>
    <property type="molecule type" value="Genomic_DNA"/>
</dbReference>
<dbReference type="PROSITE" id="PS51387">
    <property type="entry name" value="FAD_PCMH"/>
    <property type="match status" value="1"/>
</dbReference>
<keyword evidence="5" id="KW-0274">FAD</keyword>
<dbReference type="RefSeq" id="WP_113743026.1">
    <property type="nucleotide sequence ID" value="NZ_UAPV01000001.1"/>
</dbReference>
<reference evidence="13 14" key="1">
    <citation type="submission" date="2018-06" db="EMBL/GenBank/DDBJ databases">
        <authorList>
            <consortium name="Pathogen Informatics"/>
            <person name="Doyle S."/>
        </authorList>
    </citation>
    <scope>NUCLEOTIDE SEQUENCE [LARGE SCALE GENOMIC DNA]</scope>
    <source>
        <strain evidence="13 14">NCTC13093</strain>
    </source>
</reference>
<dbReference type="Pfam" id="PF01565">
    <property type="entry name" value="FAD_binding_4"/>
    <property type="match status" value="1"/>
</dbReference>
<feature type="domain" description="FAD-binding PCMH-type" evidence="12">
    <location>
        <begin position="40"/>
        <end position="272"/>
    </location>
</feature>
<evidence type="ECO:0000256" key="9">
    <source>
        <dbReference type="ARBA" id="ARBA00023014"/>
    </source>
</evidence>
<dbReference type="Gene3D" id="1.10.1060.10">
    <property type="entry name" value="Alpha-helical ferredoxin"/>
    <property type="match status" value="1"/>
</dbReference>
<name>A0A2X0WTN0_9GAMM</name>
<dbReference type="PANTHER" id="PTHR11748">
    <property type="entry name" value="D-LACTATE DEHYDROGENASE"/>
    <property type="match status" value="1"/>
</dbReference>
<dbReference type="InterPro" id="IPR016167">
    <property type="entry name" value="FAD-bd_PCMH_sub1"/>
</dbReference>
<gene>
    <name evidence="13" type="ORF">NCTC13093_00149</name>
</gene>
<dbReference type="InterPro" id="IPR017900">
    <property type="entry name" value="4Fe4S_Fe_S_CS"/>
</dbReference>
<keyword evidence="3" id="KW-0285">Flavoprotein</keyword>
<dbReference type="InterPro" id="IPR004113">
    <property type="entry name" value="FAD-bd_oxidored_4_C"/>
</dbReference>
<dbReference type="Gene3D" id="1.10.45.10">
    <property type="entry name" value="Vanillyl-alcohol Oxidase, Chain A, domain 4"/>
    <property type="match status" value="1"/>
</dbReference>
<accession>A0A2X0WTN0</accession>
<protein>
    <recommendedName>
        <fullName evidence="10">D-lactate dehydrogenase (cytochrome)</fullName>
        <ecNumber evidence="10">1.1.2.4</ecNumber>
    </recommendedName>
</protein>
<dbReference type="SUPFAM" id="SSF46548">
    <property type="entry name" value="alpha-helical ferredoxin"/>
    <property type="match status" value="1"/>
</dbReference>
<dbReference type="InterPro" id="IPR016166">
    <property type="entry name" value="FAD-bd_PCMH"/>
</dbReference>
<evidence type="ECO:0000256" key="2">
    <source>
        <dbReference type="ARBA" id="ARBA00008000"/>
    </source>
</evidence>
<keyword evidence="4" id="KW-0479">Metal-binding</keyword>
<dbReference type="Gene3D" id="3.30.43.10">
    <property type="entry name" value="Uridine Diphospho-n-acetylenolpyruvylglucosamine Reductase, domain 2"/>
    <property type="match status" value="1"/>
</dbReference>
<dbReference type="GO" id="GO:0046872">
    <property type="term" value="F:metal ion binding"/>
    <property type="evidence" value="ECO:0007669"/>
    <property type="project" value="UniProtKB-KW"/>
</dbReference>
<dbReference type="InterPro" id="IPR017896">
    <property type="entry name" value="4Fe4S_Fe-S-bd"/>
</dbReference>
<dbReference type="AlphaFoldDB" id="A0A2X0WTN0"/>